<keyword evidence="2" id="KW-1185">Reference proteome</keyword>
<sequence>MLYLLNDMVEEQLESTKKELDNCSKSDIEKIKVLKLKILWFEAQLEKFKDDIDKQLKEKFQFSIEELYSMYGQYEEKYINIEFHKFSDSAKKFGRKISGFIEYTKEERENLEQELSKKEVSRTNGKVKFKCTSCDDLSEETRKELRETGFLSGDIYEVLASNFPAKKSFGQTGRKEIPNTIEVEFDPSGMDPYKAQLSLFNQRLKDGGKLIDSEIEKLCGFSLYYKPEANKLDIIKNNAFDQDGNKIENVRFQELRVKIFNEDFTQEEVLEFSELLTQRKSNRIELIQAEIKRSTNKKLEKFEQEYPEIYGELLNSTLHFEDEALVYYDSVKPIYWDYRSYLHIYLRHCEELEIEGHFEQKTNFQYSPKDIRRTLKIAIERLIDPINERLAENKEFRVYGNKALYFNGNHYSLHILNDGRVAAFHPLENPEE</sequence>
<evidence type="ECO:0000313" key="2">
    <source>
        <dbReference type="Proteomes" id="UP001155077"/>
    </source>
</evidence>
<reference evidence="1" key="1">
    <citation type="submission" date="2022-06" db="EMBL/GenBank/DDBJ databases">
        <title>Gramella sediminis sp. nov., isolated from deep-sea sediment of the Indian Ocean.</title>
        <authorList>
            <person name="Yang L."/>
        </authorList>
    </citation>
    <scope>NUCLEOTIDE SEQUENCE</scope>
    <source>
        <strain evidence="1">HMD3159</strain>
    </source>
</reference>
<dbReference type="EMBL" id="JAMSCK010000015">
    <property type="protein sequence ID" value="MCM8571142.1"/>
    <property type="molecule type" value="Genomic_DNA"/>
</dbReference>
<name>A0ABT0Z5Y5_9FLAO</name>
<dbReference type="Proteomes" id="UP001155077">
    <property type="component" value="Unassembled WGS sequence"/>
</dbReference>
<accession>A0ABT0Z5Y5</accession>
<organism evidence="1 2">
    <name type="scientific">Gramella jeungdoensis</name>
    <dbReference type="NCBI Taxonomy" id="708091"/>
    <lineage>
        <taxon>Bacteria</taxon>
        <taxon>Pseudomonadati</taxon>
        <taxon>Bacteroidota</taxon>
        <taxon>Flavobacteriia</taxon>
        <taxon>Flavobacteriales</taxon>
        <taxon>Flavobacteriaceae</taxon>
        <taxon>Christiangramia</taxon>
    </lineage>
</organism>
<protein>
    <submittedName>
        <fullName evidence="1">Uncharacterized protein</fullName>
    </submittedName>
</protein>
<comment type="caution">
    <text evidence="1">The sequence shown here is derived from an EMBL/GenBank/DDBJ whole genome shotgun (WGS) entry which is preliminary data.</text>
</comment>
<proteinExistence type="predicted"/>
<gene>
    <name evidence="1" type="ORF">NE848_17230</name>
</gene>
<evidence type="ECO:0000313" key="1">
    <source>
        <dbReference type="EMBL" id="MCM8571142.1"/>
    </source>
</evidence>